<dbReference type="AlphaFoldDB" id="A0A3M0C7M6"/>
<keyword evidence="8" id="KW-1185">Reference proteome</keyword>
<gene>
    <name evidence="7" type="ORF">BXY39_2671</name>
</gene>
<dbReference type="EMBL" id="REFR01000013">
    <property type="protein sequence ID" value="RMB04410.1"/>
    <property type="molecule type" value="Genomic_DNA"/>
</dbReference>
<evidence type="ECO:0000256" key="6">
    <source>
        <dbReference type="SAM" id="Phobius"/>
    </source>
</evidence>
<dbReference type="PANTHER" id="PTHR30086:SF19">
    <property type="entry name" value="THREONINE EFFLUX PROTEIN"/>
    <property type="match status" value="1"/>
</dbReference>
<evidence type="ECO:0000256" key="1">
    <source>
        <dbReference type="ARBA" id="ARBA00004651"/>
    </source>
</evidence>
<evidence type="ECO:0000313" key="8">
    <source>
        <dbReference type="Proteomes" id="UP000271227"/>
    </source>
</evidence>
<keyword evidence="4 6" id="KW-1133">Transmembrane helix</keyword>
<comment type="caution">
    <text evidence="7">The sequence shown here is derived from an EMBL/GenBank/DDBJ whole genome shotgun (WGS) entry which is preliminary data.</text>
</comment>
<feature type="transmembrane region" description="Helical" evidence="6">
    <location>
        <begin position="42"/>
        <end position="66"/>
    </location>
</feature>
<evidence type="ECO:0000313" key="7">
    <source>
        <dbReference type="EMBL" id="RMB04410.1"/>
    </source>
</evidence>
<dbReference type="FunCoup" id="A0A3M0C7M6">
    <property type="interactions" value="56"/>
</dbReference>
<evidence type="ECO:0000256" key="5">
    <source>
        <dbReference type="ARBA" id="ARBA00023136"/>
    </source>
</evidence>
<dbReference type="GO" id="GO:0005886">
    <property type="term" value="C:plasma membrane"/>
    <property type="evidence" value="ECO:0007669"/>
    <property type="project" value="UniProtKB-SubCell"/>
</dbReference>
<dbReference type="Pfam" id="PF01810">
    <property type="entry name" value="LysE"/>
    <property type="match status" value="1"/>
</dbReference>
<keyword evidence="2" id="KW-1003">Cell membrane</keyword>
<name>A0A3M0C7M6_9PROT</name>
<sequence length="209" mass="22399">MLETATLLIGFAAVHLMVVISPGPSFLVVARASVAASRRYGAWIAVGLGLGSVIWAMAALFGLTLLFRQLPWLYAGMKVAGALYLIFLGVMLWRHARDPLTAAASPGHSPERGAGRGIRLGILTQLSNPKAAVFFGSVFVTLLPADPSPATVALVLAVIFVNECVWYMAVARAFSIRRLRDAYLRVKAWTDRVTGAFLSALGVRLMTDA</sequence>
<evidence type="ECO:0000256" key="3">
    <source>
        <dbReference type="ARBA" id="ARBA00022692"/>
    </source>
</evidence>
<keyword evidence="5 6" id="KW-0472">Membrane</keyword>
<reference evidence="7 8" key="1">
    <citation type="submission" date="2018-10" db="EMBL/GenBank/DDBJ databases">
        <title>Genomic Encyclopedia of Archaeal and Bacterial Type Strains, Phase II (KMG-II): from individual species to whole genera.</title>
        <authorList>
            <person name="Goeker M."/>
        </authorList>
    </citation>
    <scope>NUCLEOTIDE SEQUENCE [LARGE SCALE GENOMIC DNA]</scope>
    <source>
        <strain evidence="7 8">DSM 25217</strain>
    </source>
</reference>
<evidence type="ECO:0000256" key="2">
    <source>
        <dbReference type="ARBA" id="ARBA00022475"/>
    </source>
</evidence>
<feature type="transmembrane region" description="Helical" evidence="6">
    <location>
        <begin position="6"/>
        <end position="30"/>
    </location>
</feature>
<dbReference type="GO" id="GO:0015171">
    <property type="term" value="F:amino acid transmembrane transporter activity"/>
    <property type="evidence" value="ECO:0007669"/>
    <property type="project" value="TreeGrafter"/>
</dbReference>
<dbReference type="Proteomes" id="UP000271227">
    <property type="component" value="Unassembled WGS sequence"/>
</dbReference>
<proteinExistence type="predicted"/>
<organism evidence="7 8">
    <name type="scientific">Eilatimonas milleporae</name>
    <dbReference type="NCBI Taxonomy" id="911205"/>
    <lineage>
        <taxon>Bacteria</taxon>
        <taxon>Pseudomonadati</taxon>
        <taxon>Pseudomonadota</taxon>
        <taxon>Alphaproteobacteria</taxon>
        <taxon>Kordiimonadales</taxon>
        <taxon>Kordiimonadaceae</taxon>
        <taxon>Eilatimonas</taxon>
    </lineage>
</organism>
<keyword evidence="3 6" id="KW-0812">Transmembrane</keyword>
<comment type="subcellular location">
    <subcellularLocation>
        <location evidence="1">Cell membrane</location>
        <topology evidence="1">Multi-pass membrane protein</topology>
    </subcellularLocation>
</comment>
<dbReference type="PIRSF" id="PIRSF006324">
    <property type="entry name" value="LeuE"/>
    <property type="match status" value="1"/>
</dbReference>
<feature type="transmembrane region" description="Helical" evidence="6">
    <location>
        <begin position="72"/>
        <end position="93"/>
    </location>
</feature>
<dbReference type="InParanoid" id="A0A3M0C7M6"/>
<dbReference type="InterPro" id="IPR001123">
    <property type="entry name" value="LeuE-type"/>
</dbReference>
<feature type="transmembrane region" description="Helical" evidence="6">
    <location>
        <begin position="151"/>
        <end position="170"/>
    </location>
</feature>
<protein>
    <submittedName>
        <fullName evidence="7">RhtB (Resistance to homoserine/threonine) family protein</fullName>
    </submittedName>
</protein>
<evidence type="ECO:0000256" key="4">
    <source>
        <dbReference type="ARBA" id="ARBA00022989"/>
    </source>
</evidence>
<dbReference type="PANTHER" id="PTHR30086">
    <property type="entry name" value="ARGININE EXPORTER PROTEIN ARGO"/>
    <property type="match status" value="1"/>
</dbReference>
<accession>A0A3M0C7M6</accession>